<dbReference type="InterPro" id="IPR026713">
    <property type="entry name" value="CRACD-like"/>
</dbReference>
<dbReference type="AlphaFoldDB" id="A0ABD0XLJ6"/>
<evidence type="ECO:0000313" key="3">
    <source>
        <dbReference type="EMBL" id="KAL1022256.1"/>
    </source>
</evidence>
<gene>
    <name evidence="3" type="ORF">UPYG_G00024300</name>
</gene>
<feature type="compositionally biased region" description="Polar residues" evidence="1">
    <location>
        <begin position="824"/>
        <end position="854"/>
    </location>
</feature>
<feature type="compositionally biased region" description="Low complexity" evidence="1">
    <location>
        <begin position="896"/>
        <end position="907"/>
    </location>
</feature>
<feature type="region of interest" description="Disordered" evidence="1">
    <location>
        <begin position="349"/>
        <end position="380"/>
    </location>
</feature>
<feature type="compositionally biased region" description="Polar residues" evidence="1">
    <location>
        <begin position="191"/>
        <end position="225"/>
    </location>
</feature>
<comment type="caution">
    <text evidence="3">The sequence shown here is derived from an EMBL/GenBank/DDBJ whole genome shotgun (WGS) entry which is preliminary data.</text>
</comment>
<feature type="compositionally biased region" description="Polar residues" evidence="1">
    <location>
        <begin position="730"/>
        <end position="770"/>
    </location>
</feature>
<feature type="compositionally biased region" description="Basic and acidic residues" evidence="1">
    <location>
        <begin position="582"/>
        <end position="603"/>
    </location>
</feature>
<organism evidence="3 4">
    <name type="scientific">Umbra pygmaea</name>
    <name type="common">Eastern mudminnow</name>
    <dbReference type="NCBI Taxonomy" id="75934"/>
    <lineage>
        <taxon>Eukaryota</taxon>
        <taxon>Metazoa</taxon>
        <taxon>Chordata</taxon>
        <taxon>Craniata</taxon>
        <taxon>Vertebrata</taxon>
        <taxon>Euteleostomi</taxon>
        <taxon>Actinopterygii</taxon>
        <taxon>Neopterygii</taxon>
        <taxon>Teleostei</taxon>
        <taxon>Protacanthopterygii</taxon>
        <taxon>Esociformes</taxon>
        <taxon>Umbridae</taxon>
        <taxon>Umbra</taxon>
    </lineage>
</organism>
<dbReference type="InterPro" id="IPR028030">
    <property type="entry name" value="DUF4592"/>
</dbReference>
<feature type="compositionally biased region" description="Polar residues" evidence="1">
    <location>
        <begin position="510"/>
        <end position="521"/>
    </location>
</feature>
<feature type="compositionally biased region" description="Low complexity" evidence="1">
    <location>
        <begin position="671"/>
        <end position="686"/>
    </location>
</feature>
<proteinExistence type="predicted"/>
<feature type="domain" description="DUF4592" evidence="2">
    <location>
        <begin position="121"/>
        <end position="244"/>
    </location>
</feature>
<reference evidence="3 4" key="1">
    <citation type="submission" date="2024-06" db="EMBL/GenBank/DDBJ databases">
        <authorList>
            <person name="Pan Q."/>
            <person name="Wen M."/>
            <person name="Jouanno E."/>
            <person name="Zahm M."/>
            <person name="Klopp C."/>
            <person name="Cabau C."/>
            <person name="Louis A."/>
            <person name="Berthelot C."/>
            <person name="Parey E."/>
            <person name="Roest Crollius H."/>
            <person name="Montfort J."/>
            <person name="Robinson-Rechavi M."/>
            <person name="Bouchez O."/>
            <person name="Lampietro C."/>
            <person name="Lopez Roques C."/>
            <person name="Donnadieu C."/>
            <person name="Postlethwait J."/>
            <person name="Bobe J."/>
            <person name="Verreycken H."/>
            <person name="Guiguen Y."/>
        </authorList>
    </citation>
    <scope>NUCLEOTIDE SEQUENCE [LARGE SCALE GENOMIC DNA]</scope>
    <source>
        <strain evidence="3">Up_M1</strain>
        <tissue evidence="3">Testis</tissue>
    </source>
</reference>
<feature type="region of interest" description="Disordered" evidence="1">
    <location>
        <begin position="459"/>
        <end position="931"/>
    </location>
</feature>
<feature type="region of interest" description="Disordered" evidence="1">
    <location>
        <begin position="138"/>
        <end position="317"/>
    </location>
</feature>
<feature type="compositionally biased region" description="Low complexity" evidence="1">
    <location>
        <begin position="522"/>
        <end position="534"/>
    </location>
</feature>
<dbReference type="PANTHER" id="PTHR47743">
    <property type="entry name" value="KIAA1210 / KIAA1211 FAMILY MEMBER"/>
    <property type="match status" value="1"/>
</dbReference>
<dbReference type="Pfam" id="PF15262">
    <property type="entry name" value="DUF4592"/>
    <property type="match status" value="1"/>
</dbReference>
<feature type="compositionally biased region" description="Low complexity" evidence="1">
    <location>
        <begin position="645"/>
        <end position="660"/>
    </location>
</feature>
<feature type="compositionally biased region" description="Basic residues" evidence="1">
    <location>
        <begin position="228"/>
        <end position="249"/>
    </location>
</feature>
<dbReference type="PANTHER" id="PTHR47743:SF1">
    <property type="entry name" value="CRACD-LIKE PROTEIN"/>
    <property type="match status" value="1"/>
</dbReference>
<feature type="compositionally biased region" description="Polar residues" evidence="1">
    <location>
        <begin position="794"/>
        <end position="804"/>
    </location>
</feature>
<evidence type="ECO:0000256" key="1">
    <source>
        <dbReference type="SAM" id="MobiDB-lite"/>
    </source>
</evidence>
<feature type="compositionally biased region" description="Polar residues" evidence="1">
    <location>
        <begin position="629"/>
        <end position="643"/>
    </location>
</feature>
<dbReference type="EMBL" id="JAGEUA010000001">
    <property type="protein sequence ID" value="KAL1022256.1"/>
    <property type="molecule type" value="Genomic_DNA"/>
</dbReference>
<feature type="region of interest" description="Disordered" evidence="1">
    <location>
        <begin position="397"/>
        <end position="443"/>
    </location>
</feature>
<name>A0ABD0XLJ6_UMBPY</name>
<feature type="compositionally biased region" description="Polar residues" evidence="1">
    <location>
        <begin position="542"/>
        <end position="551"/>
    </location>
</feature>
<sequence>MESSTGNVEGSREDLTGRKKSRFKLLKSRLFSRLRRKDTEGLIKQSQSVSDVTTDVIAQRADIPEEDCLASLGTLGSRALSHDSIFLADQSQSSDEPTRVLSQENVHGRIRELQLKLQLNKMHLGPPPLLILGKRMEDSGANSEDDGLPQSPPDISFHDRTASTYKFSDSQKHHSSLSLAGTGSEEEEQPLPQSFSPNTTPPGNLVLSSPTDFTSPAQYTPSLDSSAARHRMAVKPRNQRASTKARKGPLRACRPGSESLSDLDQPLSEREEEQERTEDEENMEREQSLSVMAKDPEEMPWESAPPGDQIDVSQRQESLEPDAHITTNPLYLQDMPLLADLFPVAEPRLEATSQPTLASNATEEPRLEATSQPTLASNAIEEPQKLLETILVQPPSAFIDSHRLQRKTDIQDSSVQGNRPRSTSENSFSGPLSTVCKSDMVNNKRDSWSQQTYVSLGDTISPPQLSAFPTPAPRFTKQTPKPVSEKEPSTETTIIPTFGVNKENHKQDLTQRTTEPPTGQKSILSGSHSFSISSMKQRHKTTTGMAHTGTSDKGLKWNQPPIPQERKSKVKTEAGVLDETELTGKKTDGHSGHTEEEEPERRHAFGVKLRTTSHSLKYRSERNPELKVQRNSVEVLSMTTAESAGSEFDASFDGSSDSGSKAWQKAHPQVYDSAPSSTASSSYTPDSIRKKETLNPLKLNDMFSSPALGPPMGPDSPASAVSEPAWMSAAQENTCSLQQNLTPESGTGVKTPQYTSSPGPTSQPTLQPIAQQPMQPPTQLQPSTQTPSQNQASHRQVQPTSQPKPRTRPILWGLQLAAKLKTLPSEQPNIQPASQLTAEQMIKLSNQPQVPTTRGASKKSSTSLKGTKADRTPLTETKGGSDTGQTEMNIEKHEISSSTSSQSSSSSRQGQPTWMELAKRKAMAWSDNTTD</sequence>
<feature type="compositionally biased region" description="Polar residues" evidence="1">
    <location>
        <begin position="411"/>
        <end position="436"/>
    </location>
</feature>
<feature type="compositionally biased region" description="Acidic residues" evidence="1">
    <location>
        <begin position="270"/>
        <end position="283"/>
    </location>
</feature>
<feature type="compositionally biased region" description="Basic and acidic residues" evidence="1">
    <location>
        <begin position="400"/>
        <end position="410"/>
    </location>
</feature>
<feature type="compositionally biased region" description="Polar residues" evidence="1">
    <location>
        <begin position="351"/>
        <end position="362"/>
    </location>
</feature>
<feature type="compositionally biased region" description="Basic and acidic residues" evidence="1">
    <location>
        <begin position="618"/>
        <end position="628"/>
    </location>
</feature>
<accession>A0ABD0XLJ6</accession>
<evidence type="ECO:0000313" key="4">
    <source>
        <dbReference type="Proteomes" id="UP001557470"/>
    </source>
</evidence>
<feature type="compositionally biased region" description="Polar residues" evidence="1">
    <location>
        <begin position="874"/>
        <end position="888"/>
    </location>
</feature>
<evidence type="ECO:0000259" key="2">
    <source>
        <dbReference type="Pfam" id="PF15262"/>
    </source>
</evidence>
<feature type="compositionally biased region" description="Low complexity" evidence="1">
    <location>
        <begin position="771"/>
        <end position="793"/>
    </location>
</feature>
<protein>
    <recommendedName>
        <fullName evidence="2">DUF4592 domain-containing protein</fullName>
    </recommendedName>
</protein>
<dbReference type="Proteomes" id="UP001557470">
    <property type="component" value="Unassembled WGS sequence"/>
</dbReference>
<keyword evidence="4" id="KW-1185">Reference proteome</keyword>